<dbReference type="SUPFAM" id="SSF46785">
    <property type="entry name" value="Winged helix' DNA-binding domain"/>
    <property type="match status" value="1"/>
</dbReference>
<dbReference type="InterPro" id="IPR039422">
    <property type="entry name" value="MarR/SlyA-like"/>
</dbReference>
<dbReference type="Proteomes" id="UP001156441">
    <property type="component" value="Unassembled WGS sequence"/>
</dbReference>
<dbReference type="RefSeq" id="WP_260190798.1">
    <property type="nucleotide sequence ID" value="NZ_JAFFZE010000009.1"/>
</dbReference>
<dbReference type="InterPro" id="IPR036390">
    <property type="entry name" value="WH_DNA-bd_sf"/>
</dbReference>
<reference evidence="2 3" key="1">
    <citation type="submission" date="2021-02" db="EMBL/GenBank/DDBJ databases">
        <title>Actinophytocola xerophila sp. nov., isolated from soil of cotton cropping field.</title>
        <authorList>
            <person name="Huang R."/>
            <person name="Chen X."/>
            <person name="Ge X."/>
            <person name="Liu W."/>
        </authorList>
    </citation>
    <scope>NUCLEOTIDE SEQUENCE [LARGE SCALE GENOMIC DNA]</scope>
    <source>
        <strain evidence="2 3">S1-96</strain>
    </source>
</reference>
<evidence type="ECO:0000313" key="2">
    <source>
        <dbReference type="EMBL" id="MCT2583422.1"/>
    </source>
</evidence>
<feature type="domain" description="HTH marR-type" evidence="1">
    <location>
        <begin position="25"/>
        <end position="121"/>
    </location>
</feature>
<proteinExistence type="predicted"/>
<evidence type="ECO:0000313" key="3">
    <source>
        <dbReference type="Proteomes" id="UP001156441"/>
    </source>
</evidence>
<evidence type="ECO:0000259" key="1">
    <source>
        <dbReference type="SMART" id="SM00347"/>
    </source>
</evidence>
<dbReference type="PANTHER" id="PTHR33164:SF43">
    <property type="entry name" value="HTH-TYPE TRANSCRIPTIONAL REPRESSOR YETL"/>
    <property type="match status" value="1"/>
</dbReference>
<dbReference type="InterPro" id="IPR036388">
    <property type="entry name" value="WH-like_DNA-bd_sf"/>
</dbReference>
<accession>A0ABT2J6D3</accession>
<dbReference type="SMART" id="SM00347">
    <property type="entry name" value="HTH_MARR"/>
    <property type="match status" value="1"/>
</dbReference>
<organism evidence="2 3">
    <name type="scientific">Actinophytocola gossypii</name>
    <dbReference type="NCBI Taxonomy" id="2812003"/>
    <lineage>
        <taxon>Bacteria</taxon>
        <taxon>Bacillati</taxon>
        <taxon>Actinomycetota</taxon>
        <taxon>Actinomycetes</taxon>
        <taxon>Pseudonocardiales</taxon>
        <taxon>Pseudonocardiaceae</taxon>
    </lineage>
</organism>
<sequence length="168" mass="17265">MHETDRVANLLGATALVVTDVMLSSTVRAAPVSPSGAAALVVLRTSPGLSVTELGRRVGLTQSAAARMVDSLGDLVERVPTGGRSVSVRLTGAGAEAADAVLSSRGEPLADLLAALDEHQLETLGELLGLLLGRLYERVGDSDLMCRLCDRATCTTGASCPVGEAARR</sequence>
<comment type="caution">
    <text evidence="2">The sequence shown here is derived from an EMBL/GenBank/DDBJ whole genome shotgun (WGS) entry which is preliminary data.</text>
</comment>
<gene>
    <name evidence="2" type="ORF">JT362_09870</name>
</gene>
<dbReference type="Gene3D" id="1.10.10.10">
    <property type="entry name" value="Winged helix-like DNA-binding domain superfamily/Winged helix DNA-binding domain"/>
    <property type="match status" value="1"/>
</dbReference>
<dbReference type="EMBL" id="JAFFZE010000009">
    <property type="protein sequence ID" value="MCT2583422.1"/>
    <property type="molecule type" value="Genomic_DNA"/>
</dbReference>
<keyword evidence="3" id="KW-1185">Reference proteome</keyword>
<protein>
    <submittedName>
        <fullName evidence="2">MarR family transcriptional regulator</fullName>
    </submittedName>
</protein>
<name>A0ABT2J6D3_9PSEU</name>
<dbReference type="PANTHER" id="PTHR33164">
    <property type="entry name" value="TRANSCRIPTIONAL REGULATOR, MARR FAMILY"/>
    <property type="match status" value="1"/>
</dbReference>
<dbReference type="InterPro" id="IPR000835">
    <property type="entry name" value="HTH_MarR-typ"/>
</dbReference>